<comment type="caution">
    <text evidence="1">The sequence shown here is derived from an EMBL/GenBank/DDBJ whole genome shotgun (WGS) entry which is preliminary data.</text>
</comment>
<evidence type="ECO:0000313" key="2">
    <source>
        <dbReference type="Proteomes" id="UP000092389"/>
    </source>
</evidence>
<proteinExistence type="predicted"/>
<protein>
    <submittedName>
        <fullName evidence="1">Uncharacterized protein</fullName>
    </submittedName>
</protein>
<dbReference type="Proteomes" id="UP000092389">
    <property type="component" value="Unassembled WGS sequence"/>
</dbReference>
<dbReference type="EMBL" id="LZJU01000186">
    <property type="protein sequence ID" value="OBH67056.1"/>
    <property type="molecule type" value="Genomic_DNA"/>
</dbReference>
<gene>
    <name evidence="1" type="ORF">A5683_09940</name>
</gene>
<reference evidence="1 2" key="1">
    <citation type="submission" date="2016-06" db="EMBL/GenBank/DDBJ databases">
        <authorList>
            <person name="Kjaerup R.B."/>
            <person name="Dalgaard T.S."/>
            <person name="Juul-Madsen H.R."/>
        </authorList>
    </citation>
    <scope>NUCLEOTIDE SEQUENCE [LARGE SCALE GENOMIC DNA]</scope>
    <source>
        <strain evidence="1 2">E152</strain>
    </source>
</reference>
<name>A0A1A2SSF7_MYCNT</name>
<sequence length="73" mass="8057">MFVLDATPCEKHRLIIVPELSRSVEDVSSIGIPSRLPIDISKSEQREKVCALGMVFNSSLKEPFCLGKPVSID</sequence>
<organism evidence="1 2">
    <name type="scientific">Mycobacterium mantenii</name>
    <dbReference type="NCBI Taxonomy" id="560555"/>
    <lineage>
        <taxon>Bacteria</taxon>
        <taxon>Bacillati</taxon>
        <taxon>Actinomycetota</taxon>
        <taxon>Actinomycetes</taxon>
        <taxon>Mycobacteriales</taxon>
        <taxon>Mycobacteriaceae</taxon>
        <taxon>Mycobacterium</taxon>
        <taxon>Mycobacterium avium complex (MAC)</taxon>
    </lineage>
</organism>
<dbReference type="AlphaFoldDB" id="A0A1A2SSF7"/>
<accession>A0A1A2SSF7</accession>
<evidence type="ECO:0000313" key="1">
    <source>
        <dbReference type="EMBL" id="OBH67056.1"/>
    </source>
</evidence>